<protein>
    <submittedName>
        <fullName evidence="3">Putative transcriptional regulator</fullName>
    </submittedName>
</protein>
<reference key="2">
    <citation type="submission" date="2011-05" db="EMBL/GenBank/DDBJ databases">
        <title>Complete genome sequence of the aerobic marine methanotroph Methylomonas methanica MC09.</title>
        <authorList>
            <person name="Boden R."/>
            <person name="Cunliffe M."/>
            <person name="Scanlan J."/>
            <person name="Moussard H."/>
            <person name="Kits K.D."/>
            <person name="Klotz M."/>
            <person name="Jetten M."/>
            <person name="Vuilleumier S."/>
            <person name="Han J."/>
            <person name="Peters L."/>
            <person name="Mikhailova N."/>
            <person name="Teshima H."/>
            <person name="Tapia R."/>
            <person name="Kyrpides N."/>
            <person name="Ivanova N."/>
            <person name="Pagani I."/>
            <person name="Cheng J.-F."/>
            <person name="Goodwin L."/>
            <person name="Han C."/>
            <person name="Hauser L."/>
            <person name="Land M."/>
            <person name="Lapidus A."/>
            <person name="Lucas S."/>
            <person name="Pitluck S."/>
            <person name="Woyke T."/>
            <person name="Stein L.Y."/>
            <person name="Murrell C."/>
        </authorList>
    </citation>
    <scope>NUCLEOTIDE SEQUENCE</scope>
    <source>
        <strain>MC09</strain>
    </source>
</reference>
<dbReference type="PANTHER" id="PTHR30595:SF6">
    <property type="entry name" value="SCHLAFEN ALBA-2 DOMAIN-CONTAINING PROTEIN"/>
    <property type="match status" value="1"/>
</dbReference>
<feature type="domain" description="Schlafen AlbA-2" evidence="2">
    <location>
        <begin position="19"/>
        <end position="113"/>
    </location>
</feature>
<reference evidence="3 4" key="1">
    <citation type="journal article" date="2011" name="J. Bacteriol.">
        <title>Complete Genome Sequence of the Aerobic Marine Methanotroph Methylomonas methanica MC09.</title>
        <authorList>
            <person name="Boden R."/>
            <person name="Cunliffe M."/>
            <person name="Scanlan J."/>
            <person name="Moussard H."/>
            <person name="Kits K.D."/>
            <person name="Klotz M.G."/>
            <person name="Jetten M.S."/>
            <person name="Vuilleumier S."/>
            <person name="Han J."/>
            <person name="Peters L."/>
            <person name="Mikhailova N."/>
            <person name="Teshima H."/>
            <person name="Tapia R."/>
            <person name="Kyrpides N."/>
            <person name="Ivanova N."/>
            <person name="Pagani I."/>
            <person name="Cheng J.F."/>
            <person name="Goodwin L."/>
            <person name="Han C."/>
            <person name="Hauser L."/>
            <person name="Land M.L."/>
            <person name="Lapidus A."/>
            <person name="Lucas S."/>
            <person name="Pitluck S."/>
            <person name="Woyke T."/>
            <person name="Stein L."/>
            <person name="Murrell J.C."/>
        </authorList>
    </citation>
    <scope>NUCLEOTIDE SEQUENCE [LARGE SCALE GENOMIC DNA]</scope>
    <source>
        <strain evidence="3 4">MC09</strain>
    </source>
</reference>
<dbReference type="OrthoDB" id="9807853at2"/>
<name>G0A229_METMM</name>
<accession>G0A229</accession>
<dbReference type="PANTHER" id="PTHR30595">
    <property type="entry name" value="GLPR-RELATED TRANSCRIPTIONAL REPRESSOR"/>
    <property type="match status" value="1"/>
</dbReference>
<dbReference type="HOGENOM" id="CLU_024970_0_0_6"/>
<dbReference type="InterPro" id="IPR038461">
    <property type="entry name" value="Schlafen_AlbA_2_dom_sf"/>
</dbReference>
<evidence type="ECO:0000259" key="2">
    <source>
        <dbReference type="Pfam" id="PF04326"/>
    </source>
</evidence>
<dbReference type="KEGG" id="mmt:Metme_4221"/>
<dbReference type="Pfam" id="PF04326">
    <property type="entry name" value="SLFN_AlbA_2"/>
    <property type="match status" value="1"/>
</dbReference>
<dbReference type="STRING" id="857087.Metme_4221"/>
<dbReference type="RefSeq" id="WP_013820787.1">
    <property type="nucleotide sequence ID" value="NC_015572.1"/>
</dbReference>
<dbReference type="AlphaFoldDB" id="G0A229"/>
<dbReference type="InterPro" id="IPR036388">
    <property type="entry name" value="WH-like_DNA-bd_sf"/>
</dbReference>
<proteinExistence type="predicted"/>
<evidence type="ECO:0000256" key="1">
    <source>
        <dbReference type="SAM" id="MobiDB-lite"/>
    </source>
</evidence>
<evidence type="ECO:0000313" key="4">
    <source>
        <dbReference type="Proteomes" id="UP000008888"/>
    </source>
</evidence>
<organism evidence="3 4">
    <name type="scientific">Methylomonas methanica (strain DSM 25384 / MC09)</name>
    <dbReference type="NCBI Taxonomy" id="857087"/>
    <lineage>
        <taxon>Bacteria</taxon>
        <taxon>Pseudomonadati</taxon>
        <taxon>Pseudomonadota</taxon>
        <taxon>Gammaproteobacteria</taxon>
        <taxon>Methylococcales</taxon>
        <taxon>Methylococcaceae</taxon>
        <taxon>Methylomonas</taxon>
    </lineage>
</organism>
<dbReference type="eggNOG" id="COG2865">
    <property type="taxonomic scope" value="Bacteria"/>
</dbReference>
<keyword evidence="4" id="KW-1185">Reference proteome</keyword>
<dbReference type="EMBL" id="CP002738">
    <property type="protein sequence ID" value="AEG02572.1"/>
    <property type="molecule type" value="Genomic_DNA"/>
</dbReference>
<evidence type="ECO:0000313" key="3">
    <source>
        <dbReference type="EMBL" id="AEG02572.1"/>
    </source>
</evidence>
<feature type="region of interest" description="Disordered" evidence="1">
    <location>
        <begin position="497"/>
        <end position="530"/>
    </location>
</feature>
<reference evidence="4" key="3">
    <citation type="submission" date="2011-05" db="EMBL/GenBank/DDBJ databases">
        <title>Complete sequence of Methylomonas methanica MC09.</title>
        <authorList>
            <consortium name="US DOE Joint Genome Institute"/>
            <person name="Lucas S."/>
            <person name="Han J."/>
            <person name="Lapidus A."/>
            <person name="Cheng J.-F."/>
            <person name="Goodwin L."/>
            <person name="Pitluck S."/>
            <person name="Peters L."/>
            <person name="Mikhailova N."/>
            <person name="Teshima H."/>
            <person name="Han C."/>
            <person name="Tapia R."/>
            <person name="Land M."/>
            <person name="Hauser L."/>
            <person name="Kyrpides N."/>
            <person name="Ivanova N."/>
            <person name="Pagani I."/>
            <person name="Stein L."/>
            <person name="Woyke T."/>
        </authorList>
    </citation>
    <scope>NUCLEOTIDE SEQUENCE [LARGE SCALE GENOMIC DNA]</scope>
    <source>
        <strain evidence="4">MC09</strain>
    </source>
</reference>
<dbReference type="Gene3D" id="1.10.10.10">
    <property type="entry name" value="Winged helix-like DNA-binding domain superfamily/Winged helix DNA-binding domain"/>
    <property type="match status" value="1"/>
</dbReference>
<gene>
    <name evidence="3" type="ordered locus">Metme_4221</name>
</gene>
<dbReference type="Proteomes" id="UP000008888">
    <property type="component" value="Chromosome"/>
</dbReference>
<dbReference type="Gene3D" id="3.30.950.30">
    <property type="entry name" value="Schlafen, AAA domain"/>
    <property type="match status" value="1"/>
</dbReference>
<dbReference type="InterPro" id="IPR007421">
    <property type="entry name" value="Schlafen_AlbA_2_dom"/>
</dbReference>
<dbReference type="Pfam" id="PF13749">
    <property type="entry name" value="HATPase_c_4"/>
    <property type="match status" value="1"/>
</dbReference>
<sequence>MHSASLNPFDILLRLNWDEGDDLEFKSAKGGLPLSLWETYSAMANTRGGVILLGVEDDGRVSGVADAKKLKKSFWDTVNNRGKVSLNLLNDSDLAEVMHDGSLIVAIRVPQAGRYQKPVFLGQNPLTGSYRRNYEGDYRCTEQEVRRMLSDRSEQPADGRILEHFGMTDLDLPSLQQYRQRFASHKTTHPWLSEDNTGLLSKLGGWRRDRASGQEGLTVAGLLMFGHDEAIRDALPGYHVDYREKLSDDPAVRWTDRLTADGTWCANLFQFYWKTIQRLNADLKLPFQLDGDLFRKGESEVHEAIREALVNTLIHADYQGQGGIVVEKFSDAFQFANPGTLLVSVDQLLLGNVSECRNKSLQTMFMMIGAAEKAGSGVDKMRKGWASQHWRSPMVREQVQPDRVEWHLPRISLIPDDSLARLQDLFGDGFRKFSKEEIQALVTADIEGDVDNARMRQICLLHAADVTRLLQSLVAKGALEQVGQGRWSRYRFANVGHSEHKGNHSEHKGNHSEHKGNHSEHKGNHSEHKPTYSEYSAELLAIAAKARKHERLPPEETELIILQLCQERWLTRNQLADLMKRNPDGLRARFLTAMVAHQRLRLRYPDKPNRADQAYTANVQAEEYPIFSNQKGER</sequence>
<dbReference type="Gene3D" id="3.30.565.60">
    <property type="match status" value="1"/>
</dbReference>
<dbReference type="InterPro" id="IPR038475">
    <property type="entry name" value="RecG_C_sf"/>
</dbReference>